<gene>
    <name evidence="6" type="ORF">CSTERTH_03855</name>
</gene>
<evidence type="ECO:0000256" key="1">
    <source>
        <dbReference type="ARBA" id="ARBA00004761"/>
    </source>
</evidence>
<dbReference type="AlphaFoldDB" id="A0A1B1YBW7"/>
<comment type="similarity">
    <text evidence="2">Belongs to the KHG/KDPG aldolase family.</text>
</comment>
<dbReference type="InterPro" id="IPR000887">
    <property type="entry name" value="Aldlse_KDPG_KHG"/>
</dbReference>
<reference evidence="6 7" key="1">
    <citation type="submission" date="2016-02" db="EMBL/GenBank/DDBJ databases">
        <title>Comparison of Clostridium stercorarium subspecies using comparative genomics and transcriptomics.</title>
        <authorList>
            <person name="Schellenberg J."/>
            <person name="Thallinger G."/>
            <person name="Levin D.B."/>
            <person name="Zhang X."/>
            <person name="Alvare G."/>
            <person name="Fristensky B."/>
            <person name="Sparling R."/>
        </authorList>
    </citation>
    <scope>NUCLEOTIDE SEQUENCE [LARGE SCALE GENOMIC DNA]</scope>
    <source>
        <strain evidence="6 7">DSM 2910</strain>
    </source>
</reference>
<name>A0A1B1YBW7_THEST</name>
<dbReference type="Proteomes" id="UP000092971">
    <property type="component" value="Chromosome"/>
</dbReference>
<dbReference type="PANTHER" id="PTHR30246:SF1">
    <property type="entry name" value="2-DEHYDRO-3-DEOXY-6-PHOSPHOGALACTONATE ALDOLASE-RELATED"/>
    <property type="match status" value="1"/>
</dbReference>
<comment type="pathway">
    <text evidence="1">Carbohydrate acid metabolism.</text>
</comment>
<evidence type="ECO:0000256" key="2">
    <source>
        <dbReference type="ARBA" id="ARBA00006906"/>
    </source>
</evidence>
<evidence type="ECO:0000256" key="5">
    <source>
        <dbReference type="ARBA" id="ARBA00023277"/>
    </source>
</evidence>
<dbReference type="EMBL" id="CP014672">
    <property type="protein sequence ID" value="ANW98232.1"/>
    <property type="molecule type" value="Genomic_DNA"/>
</dbReference>
<dbReference type="GO" id="GO:0016829">
    <property type="term" value="F:lyase activity"/>
    <property type="evidence" value="ECO:0007669"/>
    <property type="project" value="UniProtKB-KW"/>
</dbReference>
<dbReference type="NCBIfam" id="TIGR01182">
    <property type="entry name" value="eda"/>
    <property type="match status" value="1"/>
</dbReference>
<dbReference type="SUPFAM" id="SSF51569">
    <property type="entry name" value="Aldolase"/>
    <property type="match status" value="1"/>
</dbReference>
<protein>
    <submittedName>
        <fullName evidence="6">Bifunctional 2-keto-4-hydroxyglutarate aldolase/2-keto-3-deoxy-6-phosphogluconate aldolase</fullName>
    </submittedName>
</protein>
<organism evidence="6 7">
    <name type="scientific">Thermoclostridium stercorarium subsp. thermolacticum DSM 2910</name>
    <dbReference type="NCBI Taxonomy" id="1121336"/>
    <lineage>
        <taxon>Bacteria</taxon>
        <taxon>Bacillati</taxon>
        <taxon>Bacillota</taxon>
        <taxon>Clostridia</taxon>
        <taxon>Eubacteriales</taxon>
        <taxon>Oscillospiraceae</taxon>
        <taxon>Thermoclostridium</taxon>
    </lineage>
</organism>
<dbReference type="InterPro" id="IPR013785">
    <property type="entry name" value="Aldolase_TIM"/>
</dbReference>
<dbReference type="Pfam" id="PF01081">
    <property type="entry name" value="Aldolase"/>
    <property type="match status" value="1"/>
</dbReference>
<accession>A0A1B1YBW7</accession>
<evidence type="ECO:0000256" key="3">
    <source>
        <dbReference type="ARBA" id="ARBA00011233"/>
    </source>
</evidence>
<keyword evidence="4" id="KW-0456">Lyase</keyword>
<dbReference type="CDD" id="cd00452">
    <property type="entry name" value="KDPG_aldolase"/>
    <property type="match status" value="1"/>
</dbReference>
<sequence>MKKEQVISRIREVGLVAVVRAENEDKALRITEACLEGGVAAIEITFTVPGAHKVIEKLASRFSEDQIILGAGTVLDPETARIAILSGAQYVVSPSLNLETVKLCNRYRVACMPGAMTIREVVECLEAGADIIKVFPGELFGPKIIKAIKGPIPQAELMPTGGVSVDNAAEWIKAGAVALGAGSSLTAGAKTGDYAKITETAKLFLEKIREARGQ</sequence>
<dbReference type="Gene3D" id="3.20.20.70">
    <property type="entry name" value="Aldolase class I"/>
    <property type="match status" value="1"/>
</dbReference>
<dbReference type="NCBIfam" id="NF005119">
    <property type="entry name" value="PRK06552.1"/>
    <property type="match status" value="1"/>
</dbReference>
<evidence type="ECO:0000256" key="4">
    <source>
        <dbReference type="ARBA" id="ARBA00023239"/>
    </source>
</evidence>
<dbReference type="PANTHER" id="PTHR30246">
    <property type="entry name" value="2-KETO-3-DEOXY-6-PHOSPHOGLUCONATE ALDOLASE"/>
    <property type="match status" value="1"/>
</dbReference>
<keyword evidence="5" id="KW-0119">Carbohydrate metabolism</keyword>
<proteinExistence type="inferred from homology"/>
<evidence type="ECO:0000313" key="6">
    <source>
        <dbReference type="EMBL" id="ANW98232.1"/>
    </source>
</evidence>
<evidence type="ECO:0000313" key="7">
    <source>
        <dbReference type="Proteomes" id="UP000092971"/>
    </source>
</evidence>
<comment type="subunit">
    <text evidence="3">Homotrimer.</text>
</comment>
<dbReference type="OrthoDB" id="9802667at2"/>
<dbReference type="RefSeq" id="WP_015358512.1">
    <property type="nucleotide sequence ID" value="NZ_CP014672.1"/>
</dbReference>